<dbReference type="Proteomes" id="UP001595937">
    <property type="component" value="Unassembled WGS sequence"/>
</dbReference>
<feature type="region of interest" description="Disordered" evidence="1">
    <location>
        <begin position="117"/>
        <end position="172"/>
    </location>
</feature>
<evidence type="ECO:0000313" key="4">
    <source>
        <dbReference type="Proteomes" id="UP001595937"/>
    </source>
</evidence>
<evidence type="ECO:0000256" key="1">
    <source>
        <dbReference type="SAM" id="MobiDB-lite"/>
    </source>
</evidence>
<keyword evidence="4" id="KW-1185">Reference proteome</keyword>
<protein>
    <submittedName>
        <fullName evidence="3">Methyltransferase domain-containing protein</fullName>
    </submittedName>
</protein>
<name>A0ABW0FKK7_9MICO</name>
<keyword evidence="3" id="KW-0489">Methyltransferase</keyword>
<dbReference type="InterPro" id="IPR041698">
    <property type="entry name" value="Methyltransf_25"/>
</dbReference>
<comment type="caution">
    <text evidence="3">The sequence shown here is derived from an EMBL/GenBank/DDBJ whole genome shotgun (WGS) entry which is preliminary data.</text>
</comment>
<dbReference type="RefSeq" id="WP_319021695.1">
    <property type="nucleotide sequence ID" value="NZ_BAAAIR010000105.1"/>
</dbReference>
<feature type="compositionally biased region" description="Basic and acidic residues" evidence="1">
    <location>
        <begin position="56"/>
        <end position="69"/>
    </location>
</feature>
<dbReference type="SUPFAM" id="SSF53335">
    <property type="entry name" value="S-adenosyl-L-methionine-dependent methyltransferases"/>
    <property type="match status" value="1"/>
</dbReference>
<sequence>MKDTPGRITASPRRNETSVKSRTAGLGVEGIGIPSCAAGACWPSSVRPTIRPGRIAERVRPPIETDRSPRSRRSSAACTTSALRLPVLDAGCGTGAVTQQLVERGHDVVGIDGSEAMLTRARRTSGSCTRGRPTPRTPPKPARAPWSRGTSSSSRSSETGAEGGHGRSAMAP</sequence>
<feature type="compositionally biased region" description="Low complexity" evidence="1">
    <location>
        <begin position="143"/>
        <end position="160"/>
    </location>
</feature>
<dbReference type="GeneID" id="303299362"/>
<organism evidence="3 4">
    <name type="scientific">Brachybacterium tyrofermentans</name>
    <dbReference type="NCBI Taxonomy" id="47848"/>
    <lineage>
        <taxon>Bacteria</taxon>
        <taxon>Bacillati</taxon>
        <taxon>Actinomycetota</taxon>
        <taxon>Actinomycetes</taxon>
        <taxon>Micrococcales</taxon>
        <taxon>Dermabacteraceae</taxon>
        <taxon>Brachybacterium</taxon>
    </lineage>
</organism>
<feature type="domain" description="Methyltransferase" evidence="2">
    <location>
        <begin position="87"/>
        <end position="125"/>
    </location>
</feature>
<gene>
    <name evidence="3" type="ORF">ACFPK8_15490</name>
</gene>
<feature type="region of interest" description="Disordered" evidence="1">
    <location>
        <begin position="1"/>
        <end position="25"/>
    </location>
</feature>
<dbReference type="InterPro" id="IPR029063">
    <property type="entry name" value="SAM-dependent_MTases_sf"/>
</dbReference>
<dbReference type="Gene3D" id="3.40.50.150">
    <property type="entry name" value="Vaccinia Virus protein VP39"/>
    <property type="match status" value="1"/>
</dbReference>
<evidence type="ECO:0000259" key="2">
    <source>
        <dbReference type="Pfam" id="PF13649"/>
    </source>
</evidence>
<feature type="region of interest" description="Disordered" evidence="1">
    <location>
        <begin position="56"/>
        <end position="78"/>
    </location>
</feature>
<dbReference type="GO" id="GO:0008168">
    <property type="term" value="F:methyltransferase activity"/>
    <property type="evidence" value="ECO:0007669"/>
    <property type="project" value="UniProtKB-KW"/>
</dbReference>
<dbReference type="GO" id="GO:0032259">
    <property type="term" value="P:methylation"/>
    <property type="evidence" value="ECO:0007669"/>
    <property type="project" value="UniProtKB-KW"/>
</dbReference>
<dbReference type="Pfam" id="PF13649">
    <property type="entry name" value="Methyltransf_25"/>
    <property type="match status" value="1"/>
</dbReference>
<proteinExistence type="predicted"/>
<reference evidence="4" key="1">
    <citation type="journal article" date="2019" name="Int. J. Syst. Evol. Microbiol.">
        <title>The Global Catalogue of Microorganisms (GCM) 10K type strain sequencing project: providing services to taxonomists for standard genome sequencing and annotation.</title>
        <authorList>
            <consortium name="The Broad Institute Genomics Platform"/>
            <consortium name="The Broad Institute Genome Sequencing Center for Infectious Disease"/>
            <person name="Wu L."/>
            <person name="Ma J."/>
        </authorList>
    </citation>
    <scope>NUCLEOTIDE SEQUENCE [LARGE SCALE GENOMIC DNA]</scope>
    <source>
        <strain evidence="4">CGMCC 1.16455</strain>
    </source>
</reference>
<keyword evidence="3" id="KW-0808">Transferase</keyword>
<accession>A0ABW0FKK7</accession>
<dbReference type="EMBL" id="JBHSLN010000084">
    <property type="protein sequence ID" value="MFC5298915.1"/>
    <property type="molecule type" value="Genomic_DNA"/>
</dbReference>
<evidence type="ECO:0000313" key="3">
    <source>
        <dbReference type="EMBL" id="MFC5298915.1"/>
    </source>
</evidence>
<dbReference type="CDD" id="cd02440">
    <property type="entry name" value="AdoMet_MTases"/>
    <property type="match status" value="1"/>
</dbReference>